<sequence length="69" mass="7718">MMESNNCRTWSLTNDLPRSLPLTLRDLTGRRIRVVPFGALITQDFVAGRVTIFLNQAGLVRDVVVENCG</sequence>
<organism evidence="1 2">
    <name type="scientific">Massilia antarctica</name>
    <dbReference type="NCBI Taxonomy" id="2765360"/>
    <lineage>
        <taxon>Bacteria</taxon>
        <taxon>Pseudomonadati</taxon>
        <taxon>Pseudomonadota</taxon>
        <taxon>Betaproteobacteria</taxon>
        <taxon>Burkholderiales</taxon>
        <taxon>Oxalobacteraceae</taxon>
        <taxon>Telluria group</taxon>
        <taxon>Massilia</taxon>
    </lineage>
</organism>
<evidence type="ECO:0000313" key="1">
    <source>
        <dbReference type="EMBL" id="QPI49910.1"/>
    </source>
</evidence>
<dbReference type="Proteomes" id="UP000662888">
    <property type="component" value="Chromosome"/>
</dbReference>
<name>A0AA49A8R9_9BURK</name>
<evidence type="ECO:0000313" key="2">
    <source>
        <dbReference type="Proteomes" id="UP000662888"/>
    </source>
</evidence>
<gene>
    <name evidence="1" type="ORF">IV454_31665</name>
</gene>
<accession>A0AA49A8R9</accession>
<keyword evidence="2" id="KW-1185">Reference proteome</keyword>
<dbReference type="EMBL" id="CP065053">
    <property type="protein sequence ID" value="QPI49910.1"/>
    <property type="molecule type" value="Genomic_DNA"/>
</dbReference>
<reference evidence="1 2" key="1">
    <citation type="submission" date="2020-11" db="EMBL/GenBank/DDBJ databases">
        <authorList>
            <person name="Sun Q."/>
        </authorList>
    </citation>
    <scope>NUCLEOTIDE SEQUENCE [LARGE SCALE GENOMIC DNA]</scope>
    <source>
        <strain evidence="1 2">P8398</strain>
    </source>
</reference>
<protein>
    <submittedName>
        <fullName evidence="1">Uncharacterized protein</fullName>
    </submittedName>
</protein>
<dbReference type="Gene3D" id="3.30.10.10">
    <property type="entry name" value="Trypsin Inhibitor V, subunit A"/>
    <property type="match status" value="1"/>
</dbReference>
<proteinExistence type="predicted"/>
<dbReference type="RefSeq" id="WP_206089523.1">
    <property type="nucleotide sequence ID" value="NZ_CP065053.1"/>
</dbReference>